<organism evidence="2 3">
    <name type="scientific">Pseudonocardia sulfidoxydans NBRC 16205</name>
    <dbReference type="NCBI Taxonomy" id="1223511"/>
    <lineage>
        <taxon>Bacteria</taxon>
        <taxon>Bacillati</taxon>
        <taxon>Actinomycetota</taxon>
        <taxon>Actinomycetes</taxon>
        <taxon>Pseudonocardiales</taxon>
        <taxon>Pseudonocardiaceae</taxon>
        <taxon>Pseudonocardia</taxon>
    </lineage>
</organism>
<dbReference type="AlphaFoldDB" id="A0A511D8G7"/>
<keyword evidence="3" id="KW-1185">Reference proteome</keyword>
<feature type="region of interest" description="Disordered" evidence="1">
    <location>
        <begin position="70"/>
        <end position="90"/>
    </location>
</feature>
<reference evidence="2 3" key="1">
    <citation type="submission" date="2019-07" db="EMBL/GenBank/DDBJ databases">
        <title>Whole genome shotgun sequence of Pseudonocardia sulfidoxydans NBRC 16205.</title>
        <authorList>
            <person name="Hosoyama A."/>
            <person name="Uohara A."/>
            <person name="Ohji S."/>
            <person name="Ichikawa N."/>
        </authorList>
    </citation>
    <scope>NUCLEOTIDE SEQUENCE [LARGE SCALE GENOMIC DNA]</scope>
    <source>
        <strain evidence="2 3">NBRC 16205</strain>
    </source>
</reference>
<gene>
    <name evidence="2" type="ORF">PSU4_00450</name>
</gene>
<proteinExistence type="predicted"/>
<evidence type="ECO:0000256" key="1">
    <source>
        <dbReference type="SAM" id="MobiDB-lite"/>
    </source>
</evidence>
<sequence length="121" mass="12575">MIMRRRFGRPGLLGTMARTAVVAGTAQAVTGGMARHAAERDAERDAQAQAQETTYQSQAEIAHLRQQLDTVQAQQAAAPAGPAPGGGGDMVAELEKLASLKSAGVLSDDEFAADKARLLSS</sequence>
<evidence type="ECO:0000313" key="3">
    <source>
        <dbReference type="Proteomes" id="UP000321685"/>
    </source>
</evidence>
<evidence type="ECO:0008006" key="4">
    <source>
        <dbReference type="Google" id="ProtNLM"/>
    </source>
</evidence>
<protein>
    <recommendedName>
        <fullName evidence="4">SHOCT domain-containing protein</fullName>
    </recommendedName>
</protein>
<accession>A0A511D8G7</accession>
<evidence type="ECO:0000313" key="2">
    <source>
        <dbReference type="EMBL" id="GEL21091.1"/>
    </source>
</evidence>
<name>A0A511D8G7_9PSEU</name>
<dbReference type="RefSeq" id="WP_246114873.1">
    <property type="nucleotide sequence ID" value="NZ_BJVJ01000001.1"/>
</dbReference>
<dbReference type="Proteomes" id="UP000321685">
    <property type="component" value="Unassembled WGS sequence"/>
</dbReference>
<dbReference type="EMBL" id="BJVJ01000001">
    <property type="protein sequence ID" value="GEL21091.1"/>
    <property type="molecule type" value="Genomic_DNA"/>
</dbReference>
<comment type="caution">
    <text evidence="2">The sequence shown here is derived from an EMBL/GenBank/DDBJ whole genome shotgun (WGS) entry which is preliminary data.</text>
</comment>